<dbReference type="PANTHER" id="PTHR11645">
    <property type="entry name" value="PYRROLINE-5-CARBOXYLATE REDUCTASE"/>
    <property type="match status" value="1"/>
</dbReference>
<dbReference type="SUPFAM" id="SSF51735">
    <property type="entry name" value="NAD(P)-binding Rossmann-fold domains"/>
    <property type="match status" value="1"/>
</dbReference>
<proteinExistence type="inferred from homology"/>
<evidence type="ECO:0000256" key="2">
    <source>
        <dbReference type="HAMAP-Rule" id="MF_01925"/>
    </source>
</evidence>
<evidence type="ECO:0000259" key="5">
    <source>
        <dbReference type="Pfam" id="PF14748"/>
    </source>
</evidence>
<dbReference type="Gene3D" id="1.10.3730.10">
    <property type="entry name" value="ProC C-terminal domain-like"/>
    <property type="match status" value="1"/>
</dbReference>
<keyword evidence="2" id="KW-0641">Proline biosynthesis</keyword>
<evidence type="ECO:0000259" key="4">
    <source>
        <dbReference type="Pfam" id="PF03807"/>
    </source>
</evidence>
<dbReference type="NCBIfam" id="NF005814">
    <property type="entry name" value="PRK07680.1"/>
    <property type="match status" value="1"/>
</dbReference>
<evidence type="ECO:0000256" key="1">
    <source>
        <dbReference type="ARBA" id="ARBA00005525"/>
    </source>
</evidence>
<dbReference type="PIRSF" id="PIRSF000193">
    <property type="entry name" value="Pyrrol-5-carb_rd"/>
    <property type="match status" value="1"/>
</dbReference>
<dbReference type="EC" id="1.5.1.2" evidence="2"/>
<keyword evidence="2 3" id="KW-0521">NADP</keyword>
<keyword evidence="2" id="KW-0028">Amino-acid biosynthesis</keyword>
<dbReference type="SUPFAM" id="SSF48179">
    <property type="entry name" value="6-phosphogluconate dehydrogenase C-terminal domain-like"/>
    <property type="match status" value="1"/>
</dbReference>
<keyword evidence="2" id="KW-0963">Cytoplasm</keyword>
<organism evidence="6 7">
    <name type="scientific">Candidatus Cohnella colombiensis</name>
    <dbReference type="NCBI Taxonomy" id="3121368"/>
    <lineage>
        <taxon>Bacteria</taxon>
        <taxon>Bacillati</taxon>
        <taxon>Bacillota</taxon>
        <taxon>Bacilli</taxon>
        <taxon>Bacillales</taxon>
        <taxon>Paenibacillaceae</taxon>
        <taxon>Cohnella</taxon>
    </lineage>
</organism>
<reference evidence="6" key="1">
    <citation type="submission" date="2023-03" db="EMBL/GenBank/DDBJ databases">
        <title>Andean soil-derived lignocellulolytic bacterial consortium as a source of novel taxa and putative plastic-active enzymes.</title>
        <authorList>
            <person name="Diaz-Garcia L."/>
            <person name="Chuvochina M."/>
            <person name="Feuerriegel G."/>
            <person name="Bunk B."/>
            <person name="Sproer C."/>
            <person name="Streit W.R."/>
            <person name="Rodriguez L.M."/>
            <person name="Overmann J."/>
            <person name="Jimenez D.J."/>
        </authorList>
    </citation>
    <scope>NUCLEOTIDE SEQUENCE</scope>
    <source>
        <strain evidence="6">MAG 2441</strain>
    </source>
</reference>
<dbReference type="Gene3D" id="3.40.50.720">
    <property type="entry name" value="NAD(P)-binding Rossmann-like Domain"/>
    <property type="match status" value="1"/>
</dbReference>
<keyword evidence="7" id="KW-1185">Reference proteome</keyword>
<dbReference type="InterPro" id="IPR000304">
    <property type="entry name" value="Pyrroline-COOH_reductase"/>
</dbReference>
<keyword evidence="2" id="KW-0560">Oxidoreductase</keyword>
<dbReference type="InterPro" id="IPR028939">
    <property type="entry name" value="P5C_Rdtase_cat_N"/>
</dbReference>
<comment type="pathway">
    <text evidence="2">Amino-acid biosynthesis; L-proline biosynthesis; L-proline from L-glutamate 5-semialdehyde: step 1/1.</text>
</comment>
<comment type="subcellular location">
    <subcellularLocation>
        <location evidence="2">Cytoplasm</location>
    </subcellularLocation>
</comment>
<protein>
    <recommendedName>
        <fullName evidence="2">Pyrroline-5-carboxylate reductase</fullName>
        <shortName evidence="2">P5C reductase</shortName>
        <shortName evidence="2">P5CR</shortName>
        <ecNumber evidence="2">1.5.1.2</ecNumber>
    </recommendedName>
    <alternativeName>
        <fullName evidence="2">PCA reductase</fullName>
    </alternativeName>
</protein>
<dbReference type="GO" id="GO:0004735">
    <property type="term" value="F:pyrroline-5-carboxylate reductase activity"/>
    <property type="evidence" value="ECO:0007669"/>
    <property type="project" value="UniProtKB-UniRule"/>
</dbReference>
<sequence length="276" mass="29774">MKIGFIGTGNMGSLLIGAFIRAGIVQPTQVIASSRTLSKLRACEREHPGIQIASSNRQATVGAKYVFLCIKPLDYREVIEEIAPALSADQVVVSITSPVMLAQLEELLPCKVAKVIPSVVNSIGSGASLVMWGSRLTQLDRVELHQLLSAISRPIEIEESAVRAASDLSSCGPAFLAYVLEDFIVAAVLMGMDRETATELAGEMMLGTARLLLERPCTPSELQAMVAVPGGITEAALQVLRKSTRGVFTQVLNTTHEKFTEDLDRVDSSLFPREYT</sequence>
<dbReference type="AlphaFoldDB" id="A0AA95JEX8"/>
<dbReference type="Proteomes" id="UP001178662">
    <property type="component" value="Chromosome"/>
</dbReference>
<feature type="domain" description="Pyrroline-5-carboxylate reductase dimerisation" evidence="5">
    <location>
        <begin position="159"/>
        <end position="260"/>
    </location>
</feature>
<dbReference type="HAMAP" id="MF_01925">
    <property type="entry name" value="P5C_reductase"/>
    <property type="match status" value="1"/>
</dbReference>
<comment type="catalytic activity">
    <reaction evidence="2">
        <text>L-proline + NADP(+) = (S)-1-pyrroline-5-carboxylate + NADPH + 2 H(+)</text>
        <dbReference type="Rhea" id="RHEA:14109"/>
        <dbReference type="ChEBI" id="CHEBI:15378"/>
        <dbReference type="ChEBI" id="CHEBI:17388"/>
        <dbReference type="ChEBI" id="CHEBI:57783"/>
        <dbReference type="ChEBI" id="CHEBI:58349"/>
        <dbReference type="ChEBI" id="CHEBI:60039"/>
        <dbReference type="EC" id="1.5.1.2"/>
    </reaction>
</comment>
<feature type="binding site" evidence="3">
    <location>
        <begin position="6"/>
        <end position="11"/>
    </location>
    <ligand>
        <name>NADP(+)</name>
        <dbReference type="ChEBI" id="CHEBI:58349"/>
    </ligand>
</feature>
<comment type="catalytic activity">
    <reaction evidence="2">
        <text>L-proline + NAD(+) = (S)-1-pyrroline-5-carboxylate + NADH + 2 H(+)</text>
        <dbReference type="Rhea" id="RHEA:14105"/>
        <dbReference type="ChEBI" id="CHEBI:15378"/>
        <dbReference type="ChEBI" id="CHEBI:17388"/>
        <dbReference type="ChEBI" id="CHEBI:57540"/>
        <dbReference type="ChEBI" id="CHEBI:57945"/>
        <dbReference type="ChEBI" id="CHEBI:60039"/>
        <dbReference type="EC" id="1.5.1.2"/>
    </reaction>
</comment>
<evidence type="ECO:0000313" key="6">
    <source>
        <dbReference type="EMBL" id="WEK53095.1"/>
    </source>
</evidence>
<dbReference type="GO" id="GO:0055129">
    <property type="term" value="P:L-proline biosynthetic process"/>
    <property type="evidence" value="ECO:0007669"/>
    <property type="project" value="UniProtKB-UniRule"/>
</dbReference>
<accession>A0AA95JEX8</accession>
<feature type="binding site" evidence="3">
    <location>
        <position position="56"/>
    </location>
    <ligand>
        <name>NADPH</name>
        <dbReference type="ChEBI" id="CHEBI:57783"/>
    </ligand>
</feature>
<gene>
    <name evidence="6" type="primary">comER</name>
    <name evidence="2" type="synonym">proC</name>
    <name evidence="6" type="ORF">P0Y55_10850</name>
</gene>
<dbReference type="PANTHER" id="PTHR11645:SF51">
    <property type="entry name" value="COME OPERON PROTEIN 4"/>
    <property type="match status" value="1"/>
</dbReference>
<dbReference type="Pfam" id="PF03807">
    <property type="entry name" value="F420_oxidored"/>
    <property type="match status" value="1"/>
</dbReference>
<dbReference type="EMBL" id="CP119317">
    <property type="protein sequence ID" value="WEK53095.1"/>
    <property type="molecule type" value="Genomic_DNA"/>
</dbReference>
<dbReference type="InterPro" id="IPR008927">
    <property type="entry name" value="6-PGluconate_DH-like_C_sf"/>
</dbReference>
<evidence type="ECO:0000256" key="3">
    <source>
        <dbReference type="PIRSR" id="PIRSR000193-1"/>
    </source>
</evidence>
<dbReference type="Pfam" id="PF14748">
    <property type="entry name" value="P5CR_dimer"/>
    <property type="match status" value="1"/>
</dbReference>
<name>A0AA95JEX8_9BACL</name>
<feature type="binding site" evidence="3">
    <location>
        <position position="34"/>
    </location>
    <ligand>
        <name>NADP(+)</name>
        <dbReference type="ChEBI" id="CHEBI:58349"/>
    </ligand>
</feature>
<dbReference type="InterPro" id="IPR036291">
    <property type="entry name" value="NAD(P)-bd_dom_sf"/>
</dbReference>
<comment type="similarity">
    <text evidence="1 2">Belongs to the pyrroline-5-carboxylate reductase family.</text>
</comment>
<feature type="domain" description="Pyrroline-5-carboxylate reductase catalytic N-terminal" evidence="4">
    <location>
        <begin position="2"/>
        <end position="97"/>
    </location>
</feature>
<comment type="function">
    <text evidence="2">Catalyzes the reduction of 1-pyrroline-5-carboxylate (PCA) to L-proline.</text>
</comment>
<dbReference type="GO" id="GO:0005737">
    <property type="term" value="C:cytoplasm"/>
    <property type="evidence" value="ECO:0007669"/>
    <property type="project" value="UniProtKB-SubCell"/>
</dbReference>
<evidence type="ECO:0000313" key="7">
    <source>
        <dbReference type="Proteomes" id="UP001178662"/>
    </source>
</evidence>
<dbReference type="InterPro" id="IPR029036">
    <property type="entry name" value="P5CR_dimer"/>
</dbReference>